<gene>
    <name evidence="1" type="ORF">G9U52_31680</name>
</gene>
<dbReference type="EMBL" id="JAAOIW010000018">
    <property type="protein sequence ID" value="NHN34357.1"/>
    <property type="molecule type" value="Genomic_DNA"/>
</dbReference>
<accession>A0ABX0JCZ3</accession>
<dbReference type="RefSeq" id="WP_166155216.1">
    <property type="nucleotide sequence ID" value="NZ_JAAOIW010000018.1"/>
</dbReference>
<protein>
    <submittedName>
        <fullName evidence="1">Uncharacterized protein</fullName>
    </submittedName>
</protein>
<proteinExistence type="predicted"/>
<sequence>MLASSILFDLLFLEEKYAKIRTVISMSEMAKRMIQGEQLSVEMKRSILMIRAKLELAE</sequence>
<keyword evidence="2" id="KW-1185">Reference proteome</keyword>
<dbReference type="Proteomes" id="UP001165962">
    <property type="component" value="Unassembled WGS sequence"/>
</dbReference>
<evidence type="ECO:0000313" key="1">
    <source>
        <dbReference type="EMBL" id="NHN34357.1"/>
    </source>
</evidence>
<comment type="caution">
    <text evidence="1">The sequence shown here is derived from an EMBL/GenBank/DDBJ whole genome shotgun (WGS) entry which is preliminary data.</text>
</comment>
<name>A0ABX0JCZ3_9BACL</name>
<reference evidence="1" key="1">
    <citation type="submission" date="2020-03" db="EMBL/GenBank/DDBJ databases">
        <title>Draft sequencing of Paenibacilllus sp. S3N08.</title>
        <authorList>
            <person name="Kim D.-U."/>
        </authorList>
    </citation>
    <scope>NUCLEOTIDE SEQUENCE</scope>
    <source>
        <strain evidence="1">S3N08</strain>
    </source>
</reference>
<evidence type="ECO:0000313" key="2">
    <source>
        <dbReference type="Proteomes" id="UP001165962"/>
    </source>
</evidence>
<organism evidence="1 2">
    <name type="scientific">Paenibacillus agricola</name>
    <dbReference type="NCBI Taxonomy" id="2716264"/>
    <lineage>
        <taxon>Bacteria</taxon>
        <taxon>Bacillati</taxon>
        <taxon>Bacillota</taxon>
        <taxon>Bacilli</taxon>
        <taxon>Bacillales</taxon>
        <taxon>Paenibacillaceae</taxon>
        <taxon>Paenibacillus</taxon>
    </lineage>
</organism>